<dbReference type="GO" id="GO:0005634">
    <property type="term" value="C:nucleus"/>
    <property type="evidence" value="ECO:0007669"/>
    <property type="project" value="TreeGrafter"/>
</dbReference>
<accession>A0A3S1BKX5</accession>
<dbReference type="OrthoDB" id="422220at2759"/>
<reference evidence="6 7" key="1">
    <citation type="submission" date="2019-01" db="EMBL/GenBank/DDBJ databases">
        <title>A draft genome assembly of the solar-powered sea slug Elysia chlorotica.</title>
        <authorList>
            <person name="Cai H."/>
            <person name="Li Q."/>
            <person name="Fang X."/>
            <person name="Li J."/>
            <person name="Curtis N.E."/>
            <person name="Altenburger A."/>
            <person name="Shibata T."/>
            <person name="Feng M."/>
            <person name="Maeda T."/>
            <person name="Schwartz J.A."/>
            <person name="Shigenobu S."/>
            <person name="Lundholm N."/>
            <person name="Nishiyama T."/>
            <person name="Yang H."/>
            <person name="Hasebe M."/>
            <person name="Li S."/>
            <person name="Pierce S.K."/>
            <person name="Wang J."/>
        </authorList>
    </citation>
    <scope>NUCLEOTIDE SEQUENCE [LARGE SCALE GENOMIC DNA]</scope>
    <source>
        <strain evidence="6">EC2010</strain>
        <tissue evidence="6">Whole organism of an adult</tissue>
    </source>
</reference>
<evidence type="ECO:0000259" key="5">
    <source>
        <dbReference type="Pfam" id="PF21108"/>
    </source>
</evidence>
<dbReference type="AlphaFoldDB" id="A0A3S1BKX5"/>
<proteinExistence type="predicted"/>
<dbReference type="STRING" id="188477.A0A3S1BKX5"/>
<comment type="caution">
    <text evidence="6">The sequence shown here is derived from an EMBL/GenBank/DDBJ whole genome shotgun (WGS) entry which is preliminary data.</text>
</comment>
<dbReference type="GO" id="GO:0030687">
    <property type="term" value="C:preribosome, large subunit precursor"/>
    <property type="evidence" value="ECO:0007669"/>
    <property type="project" value="TreeGrafter"/>
</dbReference>
<feature type="domain" description="ATPase dynein-related AAA" evidence="4">
    <location>
        <begin position="25"/>
        <end position="122"/>
    </location>
</feature>
<feature type="region of interest" description="Disordered" evidence="3">
    <location>
        <begin position="1"/>
        <end position="24"/>
    </location>
</feature>
<dbReference type="Pfam" id="PF07728">
    <property type="entry name" value="AAA_5"/>
    <property type="match status" value="1"/>
</dbReference>
<dbReference type="InterPro" id="IPR048617">
    <property type="entry name" value="MDN1_AAA_lid_4"/>
</dbReference>
<dbReference type="EMBL" id="RQTK01000026">
    <property type="protein sequence ID" value="RUS90707.1"/>
    <property type="molecule type" value="Genomic_DNA"/>
</dbReference>
<protein>
    <submittedName>
        <fullName evidence="6">Uncharacterized protein</fullName>
    </submittedName>
</protein>
<evidence type="ECO:0000313" key="7">
    <source>
        <dbReference type="Proteomes" id="UP000271974"/>
    </source>
</evidence>
<dbReference type="Gene3D" id="3.40.50.300">
    <property type="entry name" value="P-loop containing nucleotide triphosphate hydrolases"/>
    <property type="match status" value="1"/>
</dbReference>
<keyword evidence="1" id="KW-0547">Nucleotide-binding</keyword>
<keyword evidence="7" id="KW-1185">Reference proteome</keyword>
<feature type="domain" description="Midasin lid" evidence="5">
    <location>
        <begin position="158"/>
        <end position="204"/>
    </location>
</feature>
<name>A0A3S1BKX5_ELYCH</name>
<evidence type="ECO:0000313" key="6">
    <source>
        <dbReference type="EMBL" id="RUS90707.1"/>
    </source>
</evidence>
<dbReference type="InterPro" id="IPR027417">
    <property type="entry name" value="P-loop_NTPase"/>
</dbReference>
<dbReference type="Pfam" id="PF21108">
    <property type="entry name" value="MDN1_4th"/>
    <property type="match status" value="1"/>
</dbReference>
<evidence type="ECO:0000256" key="2">
    <source>
        <dbReference type="ARBA" id="ARBA00022840"/>
    </source>
</evidence>
<keyword evidence="2" id="KW-0067">ATP-binding</keyword>
<evidence type="ECO:0000256" key="3">
    <source>
        <dbReference type="SAM" id="MobiDB-lite"/>
    </source>
</evidence>
<dbReference type="PANTHER" id="PTHR48103:SF2">
    <property type="entry name" value="MIDASIN"/>
    <property type="match status" value="1"/>
</dbReference>
<dbReference type="Proteomes" id="UP000271974">
    <property type="component" value="Unassembled WGS sequence"/>
</dbReference>
<dbReference type="PANTHER" id="PTHR48103">
    <property type="entry name" value="MIDASIN-RELATED"/>
    <property type="match status" value="1"/>
</dbReference>
<dbReference type="SUPFAM" id="SSF52540">
    <property type="entry name" value="P-loop containing nucleoside triphosphate hydrolases"/>
    <property type="match status" value="1"/>
</dbReference>
<dbReference type="GO" id="GO:0005524">
    <property type="term" value="F:ATP binding"/>
    <property type="evidence" value="ECO:0007669"/>
    <property type="project" value="UniProtKB-KW"/>
</dbReference>
<dbReference type="GO" id="GO:0000027">
    <property type="term" value="P:ribosomal large subunit assembly"/>
    <property type="evidence" value="ECO:0007669"/>
    <property type="project" value="TreeGrafter"/>
</dbReference>
<dbReference type="GO" id="GO:0016887">
    <property type="term" value="F:ATP hydrolysis activity"/>
    <property type="evidence" value="ECO:0007669"/>
    <property type="project" value="InterPro"/>
</dbReference>
<evidence type="ECO:0000259" key="4">
    <source>
        <dbReference type="Pfam" id="PF07728"/>
    </source>
</evidence>
<gene>
    <name evidence="6" type="ORF">EGW08_001511</name>
</gene>
<sequence length="241" mass="26793">MHTESADFLGGLRPVRSHEDQESDQKLFEWKDGPLVQAMRDGAMFLIDEISLADDSVLERLNSVLESDRMLLLAERVGGGDGDLEGEVEKLEAADGFQVFATMNPGGDFGKKELSPALRNRFTEIWCPQSRDRADLESIIEKNIRSDIHLRNTQDGTSGFGAAIMDFIEWFTSTNVGKRTTVSIRDLLCWVRFINICCEVMASPNTPSAMEVDDDSSTKPNQTKLSPEVAFVHGACLVFID</sequence>
<feature type="non-terminal residue" evidence="6">
    <location>
        <position position="241"/>
    </location>
</feature>
<organism evidence="6 7">
    <name type="scientific">Elysia chlorotica</name>
    <name type="common">Eastern emerald elysia</name>
    <name type="synonym">Sea slug</name>
    <dbReference type="NCBI Taxonomy" id="188477"/>
    <lineage>
        <taxon>Eukaryota</taxon>
        <taxon>Metazoa</taxon>
        <taxon>Spiralia</taxon>
        <taxon>Lophotrochozoa</taxon>
        <taxon>Mollusca</taxon>
        <taxon>Gastropoda</taxon>
        <taxon>Heterobranchia</taxon>
        <taxon>Euthyneura</taxon>
        <taxon>Panpulmonata</taxon>
        <taxon>Sacoglossa</taxon>
        <taxon>Placobranchoidea</taxon>
        <taxon>Plakobranchidae</taxon>
        <taxon>Elysia</taxon>
    </lineage>
</organism>
<evidence type="ECO:0000256" key="1">
    <source>
        <dbReference type="ARBA" id="ARBA00022741"/>
    </source>
</evidence>
<dbReference type="GO" id="GO:0000055">
    <property type="term" value="P:ribosomal large subunit export from nucleus"/>
    <property type="evidence" value="ECO:0007669"/>
    <property type="project" value="TreeGrafter"/>
</dbReference>
<dbReference type="InterPro" id="IPR011704">
    <property type="entry name" value="ATPase_dyneun-rel_AAA"/>
</dbReference>